<dbReference type="Pfam" id="PF11790">
    <property type="entry name" value="Glyco_hydro_cc"/>
    <property type="match status" value="1"/>
</dbReference>
<dbReference type="InterPro" id="IPR017853">
    <property type="entry name" value="GH"/>
</dbReference>
<dbReference type="PANTHER" id="PTHR34154">
    <property type="entry name" value="ALKALI-SENSITIVE LINKAGE PROTEIN 1"/>
    <property type="match status" value="1"/>
</dbReference>
<keyword evidence="4" id="KW-1185">Reference proteome</keyword>
<feature type="signal peptide" evidence="1">
    <location>
        <begin position="1"/>
        <end position="26"/>
    </location>
</feature>
<organism evidence="3 4">
    <name type="scientific">Coccomyxa viridis</name>
    <dbReference type="NCBI Taxonomy" id="1274662"/>
    <lineage>
        <taxon>Eukaryota</taxon>
        <taxon>Viridiplantae</taxon>
        <taxon>Chlorophyta</taxon>
        <taxon>core chlorophytes</taxon>
        <taxon>Trebouxiophyceae</taxon>
        <taxon>Trebouxiophyceae incertae sedis</taxon>
        <taxon>Coccomyxaceae</taxon>
        <taxon>Coccomyxa</taxon>
    </lineage>
</organism>
<protein>
    <recommendedName>
        <fullName evidence="2">Asl1-like glycosyl hydrolase catalytic domain-containing protein</fullName>
    </recommendedName>
</protein>
<dbReference type="InterPro" id="IPR024655">
    <property type="entry name" value="Asl1_glyco_hydro_catalytic"/>
</dbReference>
<accession>A0AAV1I360</accession>
<name>A0AAV1I360_9CHLO</name>
<dbReference type="GO" id="GO:0071966">
    <property type="term" value="P:fungal-type cell wall polysaccharide metabolic process"/>
    <property type="evidence" value="ECO:0007669"/>
    <property type="project" value="TreeGrafter"/>
</dbReference>
<keyword evidence="1" id="KW-0732">Signal</keyword>
<evidence type="ECO:0000256" key="1">
    <source>
        <dbReference type="SAM" id="SignalP"/>
    </source>
</evidence>
<dbReference type="SUPFAM" id="SSF51445">
    <property type="entry name" value="(Trans)glycosidases"/>
    <property type="match status" value="1"/>
</dbReference>
<gene>
    <name evidence="3" type="ORF">CVIRNUC_004743</name>
</gene>
<dbReference type="Proteomes" id="UP001314263">
    <property type="component" value="Unassembled WGS sequence"/>
</dbReference>
<evidence type="ECO:0000313" key="3">
    <source>
        <dbReference type="EMBL" id="CAK0779323.1"/>
    </source>
</evidence>
<dbReference type="Gene3D" id="3.20.20.80">
    <property type="entry name" value="Glycosidases"/>
    <property type="match status" value="1"/>
</dbReference>
<dbReference type="PANTHER" id="PTHR34154:SF3">
    <property type="entry name" value="ALKALI-SENSITIVE LINKAGE PROTEIN 1"/>
    <property type="match status" value="1"/>
</dbReference>
<proteinExistence type="predicted"/>
<feature type="domain" description="Asl1-like glycosyl hydrolase catalytic" evidence="2">
    <location>
        <begin position="51"/>
        <end position="281"/>
    </location>
</feature>
<evidence type="ECO:0000259" key="2">
    <source>
        <dbReference type="Pfam" id="PF11790"/>
    </source>
</evidence>
<reference evidence="3 4" key="1">
    <citation type="submission" date="2023-10" db="EMBL/GenBank/DDBJ databases">
        <authorList>
            <person name="Maclean D."/>
            <person name="Macfadyen A."/>
        </authorList>
    </citation>
    <scope>NUCLEOTIDE SEQUENCE [LARGE SCALE GENOMIC DNA]</scope>
</reference>
<feature type="chain" id="PRO_5043909102" description="Asl1-like glycosyl hydrolase catalytic domain-containing protein" evidence="1">
    <location>
        <begin position="27"/>
        <end position="363"/>
    </location>
</feature>
<dbReference type="AlphaFoldDB" id="A0AAV1I360"/>
<dbReference type="EMBL" id="CAUYUE010000005">
    <property type="protein sequence ID" value="CAK0779323.1"/>
    <property type="molecule type" value="Genomic_DNA"/>
</dbReference>
<dbReference type="InterPro" id="IPR053183">
    <property type="entry name" value="ASL1"/>
</dbReference>
<evidence type="ECO:0000313" key="4">
    <source>
        <dbReference type="Proteomes" id="UP001314263"/>
    </source>
</evidence>
<sequence length="363" mass="39123">MASVATALYVNALSFCLLLGCHHISAQNVTAAPIKRGGGWGWKAVDVSGELKAMPVLWWYNWGNYIPDPVAEATTAADSVDFVPMIYGDCCGIDDLPGSLPDTAKTLLGFNEPNHWQESGLYPAQAAQLWPKLQAAAQKRGLRLGSPAAAPCGANCIMSSPFEWWDQFFGNCTGCQIDFINTHLYTCSPQYLQWFLNDVYSRYGLPVWLSEFSCPNQNGTLARQLKYARAAFKVLDEDNNTERYAWFAPHVIGEFDWIGPTASLLEADASPPQLTILGQLYVSSPSNQSAQVESQVAGADALSAEDMAAITEALPVVSKTGSWIEACSPCLGASLSLLAGSELAHCRDCGLHDSAVGVRASLS</sequence>
<comment type="caution">
    <text evidence="3">The sequence shown here is derived from an EMBL/GenBank/DDBJ whole genome shotgun (WGS) entry which is preliminary data.</text>
</comment>